<proteinExistence type="predicted"/>
<dbReference type="EMBL" id="JAULSV010000001">
    <property type="protein sequence ID" value="KAK0655606.1"/>
    <property type="molecule type" value="Genomic_DNA"/>
</dbReference>
<dbReference type="SMART" id="SM00066">
    <property type="entry name" value="GAL4"/>
    <property type="match status" value="1"/>
</dbReference>
<dbReference type="Pfam" id="PF00172">
    <property type="entry name" value="Zn_clus"/>
    <property type="match status" value="1"/>
</dbReference>
<evidence type="ECO:0000259" key="3">
    <source>
        <dbReference type="PROSITE" id="PS50048"/>
    </source>
</evidence>
<keyword evidence="5" id="KW-1185">Reference proteome</keyword>
<keyword evidence="1" id="KW-0539">Nucleus</keyword>
<dbReference type="AlphaFoldDB" id="A0AA39YN38"/>
<dbReference type="PANTHER" id="PTHR37540:SF5">
    <property type="entry name" value="TRANSCRIPTION FACTOR DOMAIN-CONTAINING PROTEIN"/>
    <property type="match status" value="1"/>
</dbReference>
<dbReference type="Pfam" id="PF11951">
    <property type="entry name" value="Fungal_trans_2"/>
    <property type="match status" value="1"/>
</dbReference>
<accession>A0AA39YN38</accession>
<evidence type="ECO:0000256" key="2">
    <source>
        <dbReference type="SAM" id="MobiDB-lite"/>
    </source>
</evidence>
<feature type="region of interest" description="Disordered" evidence="2">
    <location>
        <begin position="45"/>
        <end position="66"/>
    </location>
</feature>
<dbReference type="GO" id="GO:0008270">
    <property type="term" value="F:zinc ion binding"/>
    <property type="evidence" value="ECO:0007669"/>
    <property type="project" value="InterPro"/>
</dbReference>
<organism evidence="4 5">
    <name type="scientific">Cercophora newfieldiana</name>
    <dbReference type="NCBI Taxonomy" id="92897"/>
    <lineage>
        <taxon>Eukaryota</taxon>
        <taxon>Fungi</taxon>
        <taxon>Dikarya</taxon>
        <taxon>Ascomycota</taxon>
        <taxon>Pezizomycotina</taxon>
        <taxon>Sordariomycetes</taxon>
        <taxon>Sordariomycetidae</taxon>
        <taxon>Sordariales</taxon>
        <taxon>Lasiosphaeriaceae</taxon>
        <taxon>Cercophora</taxon>
    </lineage>
</organism>
<dbReference type="InterPro" id="IPR036864">
    <property type="entry name" value="Zn2-C6_fun-type_DNA-bd_sf"/>
</dbReference>
<sequence length="485" mass="53352">MRHTLRRSCATCAKSKLGCDLATPRCSRCARRGIPCIYANQPLTAKPSHQPTKGSPGALTSYNPSSLDPFDSYPRTRLSRDHVQRLIHSFINKIAFEYYPLDLNAASNPFLISWWPLALGDPALFHVTLQTACLDEELIAQKGFATSHLLMADSVALLRRKVEDTALAVQDGTMNSVITLATIEFGKGNTELAEMHVEGVKKLVDLRGGINAVRQTSPLTARMVSWVSLIITGSPQFQTQDNVGIGDGIPPVPEWQLGLTLYDDLSEILDCFEIDSAVLNVFIRLRNILQRAQQSPLPSTHLHDLTCFVVHRLLHTATDPEDSPTSPTTECLRYAIALFLFTAQGPTYYSHAVIFSMLASRFTNHLKRLSSTPRAYGSLAIWLHGVGMVAAAGTNSYEWLIEKTWETTQLLHVADGEEAMARLKTILWVDTPHAEALFRSHWDGVFERAGSCRKSNVPAATTTMVSSFPAPALAPTGSVLGLQSE</sequence>
<reference evidence="4" key="1">
    <citation type="submission" date="2023-06" db="EMBL/GenBank/DDBJ databases">
        <title>Genome-scale phylogeny and comparative genomics of the fungal order Sordariales.</title>
        <authorList>
            <consortium name="Lawrence Berkeley National Laboratory"/>
            <person name="Hensen N."/>
            <person name="Bonometti L."/>
            <person name="Westerberg I."/>
            <person name="Brannstrom I.O."/>
            <person name="Guillou S."/>
            <person name="Cros-Aarteil S."/>
            <person name="Calhoun S."/>
            <person name="Haridas S."/>
            <person name="Kuo A."/>
            <person name="Mondo S."/>
            <person name="Pangilinan J."/>
            <person name="Riley R."/>
            <person name="Labutti K."/>
            <person name="Andreopoulos B."/>
            <person name="Lipzen A."/>
            <person name="Chen C."/>
            <person name="Yanf M."/>
            <person name="Daum C."/>
            <person name="Ng V."/>
            <person name="Clum A."/>
            <person name="Steindorff A."/>
            <person name="Ohm R."/>
            <person name="Martin F."/>
            <person name="Silar P."/>
            <person name="Natvig D."/>
            <person name="Lalanne C."/>
            <person name="Gautier V."/>
            <person name="Ament-Velasquez S.L."/>
            <person name="Kruys A."/>
            <person name="Hutchinson M.I."/>
            <person name="Powell A.J."/>
            <person name="Barry K."/>
            <person name="Miller A.N."/>
            <person name="Grigoriev I.V."/>
            <person name="Debuchy R."/>
            <person name="Gladieux P."/>
            <person name="Thoren M.H."/>
            <person name="Johannesson H."/>
        </authorList>
    </citation>
    <scope>NUCLEOTIDE SEQUENCE</scope>
    <source>
        <strain evidence="4">SMH2532-1</strain>
    </source>
</reference>
<dbReference type="Proteomes" id="UP001174936">
    <property type="component" value="Unassembled WGS sequence"/>
</dbReference>
<comment type="caution">
    <text evidence="4">The sequence shown here is derived from an EMBL/GenBank/DDBJ whole genome shotgun (WGS) entry which is preliminary data.</text>
</comment>
<dbReference type="Gene3D" id="4.10.240.10">
    <property type="entry name" value="Zn(2)-C6 fungal-type DNA-binding domain"/>
    <property type="match status" value="1"/>
</dbReference>
<dbReference type="CDD" id="cd00067">
    <property type="entry name" value="GAL4"/>
    <property type="match status" value="1"/>
</dbReference>
<dbReference type="PROSITE" id="PS00463">
    <property type="entry name" value="ZN2_CY6_FUNGAL_1"/>
    <property type="match status" value="1"/>
</dbReference>
<evidence type="ECO:0000313" key="4">
    <source>
        <dbReference type="EMBL" id="KAK0655606.1"/>
    </source>
</evidence>
<evidence type="ECO:0000256" key="1">
    <source>
        <dbReference type="ARBA" id="ARBA00023242"/>
    </source>
</evidence>
<protein>
    <recommendedName>
        <fullName evidence="3">Zn(2)-C6 fungal-type domain-containing protein</fullName>
    </recommendedName>
</protein>
<dbReference type="PROSITE" id="PS50048">
    <property type="entry name" value="ZN2_CY6_FUNGAL_2"/>
    <property type="match status" value="1"/>
</dbReference>
<feature type="domain" description="Zn(2)-C6 fungal-type" evidence="3">
    <location>
        <begin position="8"/>
        <end position="38"/>
    </location>
</feature>
<evidence type="ECO:0000313" key="5">
    <source>
        <dbReference type="Proteomes" id="UP001174936"/>
    </source>
</evidence>
<dbReference type="GO" id="GO:0000981">
    <property type="term" value="F:DNA-binding transcription factor activity, RNA polymerase II-specific"/>
    <property type="evidence" value="ECO:0007669"/>
    <property type="project" value="InterPro"/>
</dbReference>
<dbReference type="InterPro" id="IPR021858">
    <property type="entry name" value="Fun_TF"/>
</dbReference>
<name>A0AA39YN38_9PEZI</name>
<dbReference type="InterPro" id="IPR001138">
    <property type="entry name" value="Zn2Cys6_DnaBD"/>
</dbReference>
<dbReference type="PANTHER" id="PTHR37540">
    <property type="entry name" value="TRANSCRIPTION FACTOR (ACR-2), PUTATIVE-RELATED-RELATED"/>
    <property type="match status" value="1"/>
</dbReference>
<gene>
    <name evidence="4" type="ORF">B0T16DRAFT_364136</name>
</gene>
<dbReference type="SUPFAM" id="SSF57701">
    <property type="entry name" value="Zn2/Cys6 DNA-binding domain"/>
    <property type="match status" value="1"/>
</dbReference>